<sequence length="725" mass="83888">MLTDNVENVLRFNQISVPNISHHDLIFASLDFDTTKTNNDVFYRDYKALDPEIVLNKFNESDWERFYSITNPDVLIDMFNNTLNSIHEECVPLRKVRKSKNKVNPWFNSQIQIAFIDRDRAYKKWKHSADSDDFARYKILRNLSNRLVTQAKRSYYNAQFSGEMTTKDFWHRIRHTGLGKPNSNIESDFNADEINASFQRHFTSQIRTITHDPRNNNDRRFAFQPVRIFEIINAVHEVKSNAIGLDNVPIKLIKSLLPLVLAPLSHIFNNIIESCVYPQVWKLTKIIPFRKKSNVCSLNNLRPISIISAISKAFERILKNQICCFIHENNMLSSLQSGYRSGHSTKTAMLKVCDDIGVVLDRDSKVVLVLLDFSKAFDTISHSIMCHKLENFFNFSRNAVILIHSYLNNRQQAVFCNNTLSSFLPVSSGVPQGSVLGPILFSLYINDLPNVVKYCSLHLFADDVQLYLDCTKKSIEEITRLVNFDLEAIRLWSLENTLKLNATKTYGIMISRETNVEKPLLRIDNESIEFVDSANVLGFTIQNNLKWDKYVLKQCGTIYAYLRVLYANGNLLNRSTKIKLFKSFILPHFISSDFLIGSTSVHVQSRMRIALNSCIRFVFNLRRLDPVSHLQPMLLGYSFQNFIKARCCILLHKISTTKMPGCLYDKLRPFHSPRAKQFIIPTHFSSAYGKTFFVRGVVLWNSLPNYMKNQQSVSVFKKQCQEYFN</sequence>
<dbReference type="SUPFAM" id="SSF56672">
    <property type="entry name" value="DNA/RNA polymerases"/>
    <property type="match status" value="1"/>
</dbReference>
<dbReference type="PANTHER" id="PTHR33332">
    <property type="entry name" value="REVERSE TRANSCRIPTASE DOMAIN-CONTAINING PROTEIN"/>
    <property type="match status" value="1"/>
</dbReference>
<keyword evidence="2" id="KW-0695">RNA-directed DNA polymerase</keyword>
<organism evidence="2">
    <name type="scientific">Aedes aegypti</name>
    <name type="common">Yellowfever mosquito</name>
    <name type="synonym">Culex aegypti</name>
    <dbReference type="NCBI Taxonomy" id="7159"/>
    <lineage>
        <taxon>Eukaryota</taxon>
        <taxon>Metazoa</taxon>
        <taxon>Ecdysozoa</taxon>
        <taxon>Arthropoda</taxon>
        <taxon>Hexapoda</taxon>
        <taxon>Insecta</taxon>
        <taxon>Pterygota</taxon>
        <taxon>Neoptera</taxon>
        <taxon>Endopterygota</taxon>
        <taxon>Diptera</taxon>
        <taxon>Nematocera</taxon>
        <taxon>Culicoidea</taxon>
        <taxon>Culicidae</taxon>
        <taxon>Culicinae</taxon>
        <taxon>Aedini</taxon>
        <taxon>Aedes</taxon>
        <taxon>Stegomyia</taxon>
    </lineage>
</organism>
<name>Q4F8Q2_AEDAE</name>
<dbReference type="GO" id="GO:0003964">
    <property type="term" value="F:RNA-directed DNA polymerase activity"/>
    <property type="evidence" value="ECO:0007669"/>
    <property type="project" value="UniProtKB-KW"/>
</dbReference>
<evidence type="ECO:0000259" key="1">
    <source>
        <dbReference type="PROSITE" id="PS50878"/>
    </source>
</evidence>
<proteinExistence type="predicted"/>
<reference evidence="2" key="1">
    <citation type="submission" date="2005-06" db="EMBL/GenBank/DDBJ databases">
        <title>Non-LTR retrotransposons from yellow fever mosquito Aedes aegypti.</title>
        <authorList>
            <person name="Novikova O."/>
            <person name="Berezikov E."/>
            <person name="Plasterk R."/>
            <person name="Blinov A."/>
        </authorList>
    </citation>
    <scope>NUCLEOTIDE SEQUENCE</scope>
</reference>
<evidence type="ECO:0000313" key="2">
    <source>
        <dbReference type="EMBL" id="AAZ15237.1"/>
    </source>
</evidence>
<dbReference type="PROSITE" id="PS50878">
    <property type="entry name" value="RT_POL"/>
    <property type="match status" value="1"/>
</dbReference>
<feature type="domain" description="Reverse transcriptase" evidence="1">
    <location>
        <begin position="270"/>
        <end position="541"/>
    </location>
</feature>
<accession>Q4F8Q2</accession>
<keyword evidence="2" id="KW-0548">Nucleotidyltransferase</keyword>
<dbReference type="Pfam" id="PF00078">
    <property type="entry name" value="RVT_1"/>
    <property type="match status" value="1"/>
</dbReference>
<keyword evidence="2" id="KW-0808">Transferase</keyword>
<protein>
    <submittedName>
        <fullName evidence="2">Reverse transcriptase</fullName>
    </submittedName>
</protein>
<gene>
    <name evidence="2" type="primary">pol</name>
</gene>
<dbReference type="VEuPathDB" id="VectorBase:AAEL026431"/>
<dbReference type="InterPro" id="IPR043502">
    <property type="entry name" value="DNA/RNA_pol_sf"/>
</dbReference>
<dbReference type="CDD" id="cd01650">
    <property type="entry name" value="RT_nLTR_like"/>
    <property type="match status" value="1"/>
</dbReference>
<dbReference type="EMBL" id="DQ099730">
    <property type="protein sequence ID" value="AAZ15237.1"/>
    <property type="molecule type" value="Genomic_DNA"/>
</dbReference>
<dbReference type="InterPro" id="IPR000477">
    <property type="entry name" value="RT_dom"/>
</dbReference>
<dbReference type="AlphaFoldDB" id="Q4F8Q2"/>